<dbReference type="RefSeq" id="WP_067583477.1">
    <property type="nucleotide sequence ID" value="NZ_JAAGNC010000222.1"/>
</dbReference>
<comment type="caution">
    <text evidence="1">The sequence shown here is derived from an EMBL/GenBank/DDBJ whole genome shotgun (WGS) entry which is preliminary data.</text>
</comment>
<evidence type="ECO:0000313" key="1">
    <source>
        <dbReference type="EMBL" id="NEC62913.1"/>
    </source>
</evidence>
<reference evidence="1 2" key="1">
    <citation type="submission" date="2020-01" db="EMBL/GenBank/DDBJ databases">
        <title>Insect and environment-associated Actinomycetes.</title>
        <authorList>
            <person name="Currrie C."/>
            <person name="Chevrette M."/>
            <person name="Carlson C."/>
            <person name="Stubbendieck R."/>
            <person name="Wendt-Pienkowski E."/>
        </authorList>
    </citation>
    <scope>NUCLEOTIDE SEQUENCE [LARGE SCALE GENOMIC DNA]</scope>
    <source>
        <strain evidence="1 2">SID8386</strain>
    </source>
</reference>
<dbReference type="EMBL" id="JAAGNC010000222">
    <property type="protein sequence ID" value="NEC62913.1"/>
    <property type="molecule type" value="Genomic_DNA"/>
</dbReference>
<evidence type="ECO:0000313" key="2">
    <source>
        <dbReference type="Proteomes" id="UP000470404"/>
    </source>
</evidence>
<protein>
    <submittedName>
        <fullName evidence="1">Uncharacterized protein</fullName>
    </submittedName>
</protein>
<gene>
    <name evidence="1" type="ORF">G3I59_46820</name>
</gene>
<proteinExistence type="predicted"/>
<keyword evidence="2" id="KW-1185">Reference proteome</keyword>
<accession>A0ABX0C9A7</accession>
<name>A0ABX0C9A7_9PSEU</name>
<dbReference type="Proteomes" id="UP000470404">
    <property type="component" value="Unassembled WGS sequence"/>
</dbReference>
<sequence>MVPVVAATSTAVMTLLALVEVGSNADRIEVIKTGLAMGAGTGGVVASVLNGRRAERVEHALEQARLVVSAIEYPTFSEELSFKNQLGMDLAALRAVDWRRDLFQGCASSAETVPRDQHLIDGR</sequence>
<organism evidence="1 2">
    <name type="scientific">Amycolatopsis rubida</name>
    <dbReference type="NCBI Taxonomy" id="112413"/>
    <lineage>
        <taxon>Bacteria</taxon>
        <taxon>Bacillati</taxon>
        <taxon>Actinomycetota</taxon>
        <taxon>Actinomycetes</taxon>
        <taxon>Pseudonocardiales</taxon>
        <taxon>Pseudonocardiaceae</taxon>
        <taxon>Amycolatopsis</taxon>
    </lineage>
</organism>